<dbReference type="Pfam" id="PF07727">
    <property type="entry name" value="RVT_2"/>
    <property type="match status" value="1"/>
</dbReference>
<proteinExistence type="predicted"/>
<evidence type="ECO:0000259" key="1">
    <source>
        <dbReference type="Pfam" id="PF07727"/>
    </source>
</evidence>
<protein>
    <recommendedName>
        <fullName evidence="1">Reverse transcriptase Ty1/copia-type domain-containing protein</fullName>
    </recommendedName>
</protein>
<name>A0A9Q3CRD2_9BASI</name>
<comment type="caution">
    <text evidence="2">The sequence shown here is derived from an EMBL/GenBank/DDBJ whole genome shotgun (WGS) entry which is preliminary data.</text>
</comment>
<evidence type="ECO:0000313" key="3">
    <source>
        <dbReference type="Proteomes" id="UP000765509"/>
    </source>
</evidence>
<dbReference type="EMBL" id="AVOT02009022">
    <property type="protein sequence ID" value="MBW0487176.1"/>
    <property type="molecule type" value="Genomic_DNA"/>
</dbReference>
<keyword evidence="3" id="KW-1185">Reference proteome</keyword>
<dbReference type="OrthoDB" id="2981830at2759"/>
<accession>A0A9Q3CRD2</accession>
<dbReference type="InterPro" id="IPR013103">
    <property type="entry name" value="RVT_2"/>
</dbReference>
<sequence>MIGSDILISTEAEGPLLRATYCGNGWKWQLPLFSRLLAREIDSNDIKLTHSEGNMPRESMCPHFCYATLTNTEATWGLGARLPQIEQPRNSRLQTLPASKEPASFTFEIKSQIGTSGAEHLTITPKMYKQAITSPDREEWLKAINWELGNMDDHSVFEILPLPDGMKPIGGGWVSVQKQPNGAEPPCLKAQYVMGGNSQLRGQDFHETFAPTATFTSLRILLTIAA</sequence>
<organism evidence="2 3">
    <name type="scientific">Austropuccinia psidii MF-1</name>
    <dbReference type="NCBI Taxonomy" id="1389203"/>
    <lineage>
        <taxon>Eukaryota</taxon>
        <taxon>Fungi</taxon>
        <taxon>Dikarya</taxon>
        <taxon>Basidiomycota</taxon>
        <taxon>Pucciniomycotina</taxon>
        <taxon>Pucciniomycetes</taxon>
        <taxon>Pucciniales</taxon>
        <taxon>Sphaerophragmiaceae</taxon>
        <taxon>Austropuccinia</taxon>
    </lineage>
</organism>
<reference evidence="2" key="1">
    <citation type="submission" date="2021-03" db="EMBL/GenBank/DDBJ databases">
        <title>Draft genome sequence of rust myrtle Austropuccinia psidii MF-1, a brazilian biotype.</title>
        <authorList>
            <person name="Quecine M.C."/>
            <person name="Pachon D.M.R."/>
            <person name="Bonatelli M.L."/>
            <person name="Correr F.H."/>
            <person name="Franceschini L.M."/>
            <person name="Leite T.F."/>
            <person name="Margarido G.R.A."/>
            <person name="Almeida C.A."/>
            <person name="Ferrarezi J.A."/>
            <person name="Labate C.A."/>
        </authorList>
    </citation>
    <scope>NUCLEOTIDE SEQUENCE</scope>
    <source>
        <strain evidence="2">MF-1</strain>
    </source>
</reference>
<evidence type="ECO:0000313" key="2">
    <source>
        <dbReference type="EMBL" id="MBW0487176.1"/>
    </source>
</evidence>
<gene>
    <name evidence="2" type="ORF">O181_026891</name>
</gene>
<dbReference type="AlphaFoldDB" id="A0A9Q3CRD2"/>
<feature type="domain" description="Reverse transcriptase Ty1/copia-type" evidence="1">
    <location>
        <begin position="155"/>
        <end position="226"/>
    </location>
</feature>
<dbReference type="Proteomes" id="UP000765509">
    <property type="component" value="Unassembled WGS sequence"/>
</dbReference>